<evidence type="ECO:0000256" key="1">
    <source>
        <dbReference type="SAM" id="MobiDB-lite"/>
    </source>
</evidence>
<protein>
    <submittedName>
        <fullName evidence="2">Uncharacterized protein</fullName>
    </submittedName>
</protein>
<proteinExistence type="predicted"/>
<comment type="caution">
    <text evidence="2">The sequence shown here is derived from an EMBL/GenBank/DDBJ whole genome shotgun (WGS) entry which is preliminary data.</text>
</comment>
<accession>A0AAV7Q7Q6</accession>
<evidence type="ECO:0000313" key="3">
    <source>
        <dbReference type="Proteomes" id="UP001066276"/>
    </source>
</evidence>
<reference evidence="2" key="1">
    <citation type="journal article" date="2022" name="bioRxiv">
        <title>Sequencing and chromosome-scale assembly of the giantPleurodeles waltlgenome.</title>
        <authorList>
            <person name="Brown T."/>
            <person name="Elewa A."/>
            <person name="Iarovenko S."/>
            <person name="Subramanian E."/>
            <person name="Araus A.J."/>
            <person name="Petzold A."/>
            <person name="Susuki M."/>
            <person name="Suzuki K.-i.T."/>
            <person name="Hayashi T."/>
            <person name="Toyoda A."/>
            <person name="Oliveira C."/>
            <person name="Osipova E."/>
            <person name="Leigh N.D."/>
            <person name="Simon A."/>
            <person name="Yun M.H."/>
        </authorList>
    </citation>
    <scope>NUCLEOTIDE SEQUENCE</scope>
    <source>
        <strain evidence="2">20211129_DDA</strain>
        <tissue evidence="2">Liver</tissue>
    </source>
</reference>
<dbReference type="EMBL" id="JANPWB010000010">
    <property type="protein sequence ID" value="KAJ1136274.1"/>
    <property type="molecule type" value="Genomic_DNA"/>
</dbReference>
<dbReference type="Gene3D" id="3.30.70.1820">
    <property type="entry name" value="L1 transposable element, RRM domain"/>
    <property type="match status" value="1"/>
</dbReference>
<gene>
    <name evidence="2" type="ORF">NDU88_002691</name>
</gene>
<keyword evidence="3" id="KW-1185">Reference proteome</keyword>
<feature type="region of interest" description="Disordered" evidence="1">
    <location>
        <begin position="1"/>
        <end position="35"/>
    </location>
</feature>
<sequence>MEYAAKPREMPASAAEETTAAKVKRRNTAESGHFGQDTFKENNIWIIGLQEKIEGTSREIVDFLETWLQECLSQYYALERAHRVPALQALPGAALRPVVAKLLYYRD</sequence>
<organism evidence="2 3">
    <name type="scientific">Pleurodeles waltl</name>
    <name type="common">Iberian ribbed newt</name>
    <dbReference type="NCBI Taxonomy" id="8319"/>
    <lineage>
        <taxon>Eukaryota</taxon>
        <taxon>Metazoa</taxon>
        <taxon>Chordata</taxon>
        <taxon>Craniata</taxon>
        <taxon>Vertebrata</taxon>
        <taxon>Euteleostomi</taxon>
        <taxon>Amphibia</taxon>
        <taxon>Batrachia</taxon>
        <taxon>Caudata</taxon>
        <taxon>Salamandroidea</taxon>
        <taxon>Salamandridae</taxon>
        <taxon>Pleurodelinae</taxon>
        <taxon>Pleurodeles</taxon>
    </lineage>
</organism>
<name>A0AAV7Q7Q6_PLEWA</name>
<dbReference type="Proteomes" id="UP001066276">
    <property type="component" value="Chromosome 6"/>
</dbReference>
<dbReference type="AlphaFoldDB" id="A0AAV7Q7Q6"/>
<evidence type="ECO:0000313" key="2">
    <source>
        <dbReference type="EMBL" id="KAJ1136274.1"/>
    </source>
</evidence>